<dbReference type="InterPro" id="IPR058636">
    <property type="entry name" value="Beta-barrel_YknX"/>
</dbReference>
<protein>
    <submittedName>
        <fullName evidence="7">HlyD family efflux transporter periplasmic adaptor subunit</fullName>
    </submittedName>
</protein>
<dbReference type="PRINTS" id="PR01490">
    <property type="entry name" value="RTXTOXIND"/>
</dbReference>
<dbReference type="AlphaFoldDB" id="A0A3E3IVK7"/>
<evidence type="ECO:0000256" key="1">
    <source>
        <dbReference type="ARBA" id="ARBA00004196"/>
    </source>
</evidence>
<keyword evidence="5" id="KW-0472">Membrane</keyword>
<evidence type="ECO:0000256" key="5">
    <source>
        <dbReference type="SAM" id="Phobius"/>
    </source>
</evidence>
<feature type="transmembrane region" description="Helical" evidence="5">
    <location>
        <begin position="12"/>
        <end position="33"/>
    </location>
</feature>
<keyword evidence="2 3" id="KW-0175">Coiled coil</keyword>
<dbReference type="Gene3D" id="1.10.287.470">
    <property type="entry name" value="Helix hairpin bin"/>
    <property type="match status" value="1"/>
</dbReference>
<evidence type="ECO:0000313" key="7">
    <source>
        <dbReference type="EMBL" id="RGE71105.1"/>
    </source>
</evidence>
<feature type="coiled-coil region" evidence="3">
    <location>
        <begin position="318"/>
        <end position="345"/>
    </location>
</feature>
<evidence type="ECO:0000256" key="3">
    <source>
        <dbReference type="SAM" id="Coils"/>
    </source>
</evidence>
<dbReference type="Proteomes" id="UP000261166">
    <property type="component" value="Unassembled WGS sequence"/>
</dbReference>
<evidence type="ECO:0000259" key="6">
    <source>
        <dbReference type="Pfam" id="PF25990"/>
    </source>
</evidence>
<dbReference type="Gene3D" id="2.40.30.170">
    <property type="match status" value="1"/>
</dbReference>
<keyword evidence="5" id="KW-0812">Transmembrane</keyword>
<feature type="region of interest" description="Disordered" evidence="4">
    <location>
        <begin position="151"/>
        <end position="172"/>
    </location>
</feature>
<dbReference type="GO" id="GO:0030313">
    <property type="term" value="C:cell envelope"/>
    <property type="evidence" value="ECO:0007669"/>
    <property type="project" value="UniProtKB-SubCell"/>
</dbReference>
<dbReference type="Gene3D" id="2.40.420.20">
    <property type="match status" value="1"/>
</dbReference>
<feature type="coiled-coil region" evidence="3">
    <location>
        <begin position="254"/>
        <end position="292"/>
    </location>
</feature>
<keyword evidence="5" id="KW-1133">Transmembrane helix</keyword>
<feature type="region of interest" description="Disordered" evidence="4">
    <location>
        <begin position="532"/>
        <end position="584"/>
    </location>
</feature>
<proteinExistence type="predicted"/>
<feature type="compositionally biased region" description="Polar residues" evidence="4">
    <location>
        <begin position="151"/>
        <end position="162"/>
    </location>
</feature>
<feature type="compositionally biased region" description="Polar residues" evidence="4">
    <location>
        <begin position="532"/>
        <end position="544"/>
    </location>
</feature>
<evidence type="ECO:0000256" key="4">
    <source>
        <dbReference type="SAM" id="MobiDB-lite"/>
    </source>
</evidence>
<evidence type="ECO:0000313" key="8">
    <source>
        <dbReference type="Proteomes" id="UP000261166"/>
    </source>
</evidence>
<dbReference type="EMBL" id="QVLU01000012">
    <property type="protein sequence ID" value="RGE71105.1"/>
    <property type="molecule type" value="Genomic_DNA"/>
</dbReference>
<feature type="domain" description="YknX-like beta-barrel" evidence="6">
    <location>
        <begin position="387"/>
        <end position="458"/>
    </location>
</feature>
<reference evidence="7 8" key="1">
    <citation type="submission" date="2018-08" db="EMBL/GenBank/DDBJ databases">
        <title>A genome reference for cultivated species of the human gut microbiota.</title>
        <authorList>
            <person name="Zou Y."/>
            <person name="Xue W."/>
            <person name="Luo G."/>
        </authorList>
    </citation>
    <scope>NUCLEOTIDE SEQUENCE [LARGE SCALE GENOMIC DNA]</scope>
    <source>
        <strain evidence="7 8">AF26-4BH</strain>
    </source>
</reference>
<comment type="subcellular location">
    <subcellularLocation>
        <location evidence="1">Cell envelope</location>
    </subcellularLocation>
</comment>
<dbReference type="PANTHER" id="PTHR32347:SF14">
    <property type="entry name" value="EFFLUX SYSTEM COMPONENT YKNX-RELATED"/>
    <property type="match status" value="1"/>
</dbReference>
<accession>A0A3E3IVK7</accession>
<gene>
    <name evidence="7" type="ORF">DWY69_14815</name>
</gene>
<name>A0A3E3IVK7_9FIRM</name>
<dbReference type="PANTHER" id="PTHR32347">
    <property type="entry name" value="EFFLUX SYSTEM COMPONENT YKNX-RELATED"/>
    <property type="match status" value="1"/>
</dbReference>
<sequence length="584" mass="63837">MKQKHTSKKFVIRLLLAILAFLMLAGVCVYTVFIRPNLHGDTVIYKESQVQKGNLVQGIMESGSIALQESHINYELEINYSEEDDDDGEDEETSRYLQIEEVYVVQGQRMKEGDPLFKISRDSIDAVRRKLQKAKSEAQLELADARSDYNTQARSAKSTYSASKAEADTASRSLAATTNRLQQEIELLYGDIQVLEAEINDYNEKLTDEDTLEDYSDLKYAFEKAQEKLEETDASSVAAYTANYSSFQNAKTAFEELDNRLQGYRDGIEENQEQILEKLEQINQSQADLSREQLSAQQSYDSAVLNGSLAGDIYGYTVDDLAGTVEEAQAAVEEAQALLDDFEAFVGTDGIVYADGSGLITEVAYEAGDRLMNTGAMLSYVKEEDYTITIDVSEEDISYINVGDTVDIEFNAYPDELCSGIVSAVTTTADSSYSSTVNYPVTIRIEGDTGKLYGGMTADITFVTDRAENVLYVSAKAIVTGEDGSTCVYIKNAEGEMVLKTVMTGFSNGSETEITDGLSEGDTVYIASTVSAGQSEESLKQTGGSRPEQGTGENAGDGEEVIPEGMGDFQGGPGEMNLDFPGMP</sequence>
<dbReference type="RefSeq" id="WP_025491076.1">
    <property type="nucleotide sequence ID" value="NZ_CALBAU010000033.1"/>
</dbReference>
<comment type="caution">
    <text evidence="7">The sequence shown here is derived from an EMBL/GenBank/DDBJ whole genome shotgun (WGS) entry which is preliminary data.</text>
</comment>
<dbReference type="Pfam" id="PF25990">
    <property type="entry name" value="Beta-barrel_YknX"/>
    <property type="match status" value="1"/>
</dbReference>
<dbReference type="OrthoDB" id="1838785at2"/>
<evidence type="ECO:0000256" key="2">
    <source>
        <dbReference type="ARBA" id="ARBA00023054"/>
    </source>
</evidence>
<feature type="coiled-coil region" evidence="3">
    <location>
        <begin position="178"/>
        <end position="212"/>
    </location>
</feature>
<dbReference type="InterPro" id="IPR050465">
    <property type="entry name" value="UPF0194_transport"/>
</dbReference>
<organism evidence="7 8">
    <name type="scientific">Eisenbergiella massiliensis</name>
    <dbReference type="NCBI Taxonomy" id="1720294"/>
    <lineage>
        <taxon>Bacteria</taxon>
        <taxon>Bacillati</taxon>
        <taxon>Bacillota</taxon>
        <taxon>Clostridia</taxon>
        <taxon>Lachnospirales</taxon>
        <taxon>Lachnospiraceae</taxon>
        <taxon>Eisenbergiella</taxon>
    </lineage>
</organism>
<dbReference type="Gene3D" id="2.40.50.100">
    <property type="match status" value="1"/>
</dbReference>